<evidence type="ECO:0000256" key="1">
    <source>
        <dbReference type="ARBA" id="ARBA00022679"/>
    </source>
</evidence>
<dbReference type="Gene3D" id="3.40.630.30">
    <property type="match status" value="1"/>
</dbReference>
<comment type="caution">
    <text evidence="4">The sequence shown here is derived from an EMBL/GenBank/DDBJ whole genome shotgun (WGS) entry which is preliminary data.</text>
</comment>
<dbReference type="CDD" id="cd00833">
    <property type="entry name" value="PKS"/>
    <property type="match status" value="1"/>
</dbReference>
<dbReference type="InterPro" id="IPR016039">
    <property type="entry name" value="Thiolase-like"/>
</dbReference>
<evidence type="ECO:0000313" key="5">
    <source>
        <dbReference type="Proteomes" id="UP000419138"/>
    </source>
</evidence>
<keyword evidence="1" id="KW-0808">Transferase</keyword>
<keyword evidence="5" id="KW-1185">Reference proteome</keyword>
<accession>A0A646KL18</accession>
<dbReference type="PANTHER" id="PTHR43775:SF51">
    <property type="entry name" value="INACTIVE PHENOLPHTHIOCEROL SYNTHESIS POLYKETIDE SYNTHASE TYPE I PKS1-RELATED"/>
    <property type="match status" value="1"/>
</dbReference>
<dbReference type="PROSITE" id="PS52004">
    <property type="entry name" value="KS3_2"/>
    <property type="match status" value="1"/>
</dbReference>
<dbReference type="InterPro" id="IPR014030">
    <property type="entry name" value="Ketoacyl_synth_N"/>
</dbReference>
<reference evidence="4 5" key="1">
    <citation type="submission" date="2019-05" db="EMBL/GenBank/DDBJ databases">
        <title>Comparative genomics and metabolomics analyses of clavulanic acid producing Streptomyces species provides insight into specialized metabolism and evolution of beta-lactam biosynthetic gene clusters.</title>
        <authorList>
            <person name="Moore M.A."/>
            <person name="Cruz-Morales P."/>
            <person name="Barona Gomez F."/>
            <person name="Kapil T."/>
        </authorList>
    </citation>
    <scope>NUCLEOTIDE SEQUENCE [LARGE SCALE GENOMIC DNA]</scope>
    <source>
        <strain evidence="4 5">NRRL 5741</strain>
    </source>
</reference>
<dbReference type="EMBL" id="VCLA01000136">
    <property type="protein sequence ID" value="MQT01736.1"/>
    <property type="molecule type" value="Genomic_DNA"/>
</dbReference>
<dbReference type="SUPFAM" id="SSF55729">
    <property type="entry name" value="Acyl-CoA N-acyltransferases (Nat)"/>
    <property type="match status" value="1"/>
</dbReference>
<evidence type="ECO:0000313" key="4">
    <source>
        <dbReference type="EMBL" id="MQT01736.1"/>
    </source>
</evidence>
<dbReference type="GO" id="GO:0006633">
    <property type="term" value="P:fatty acid biosynthetic process"/>
    <property type="evidence" value="ECO:0007669"/>
    <property type="project" value="TreeGrafter"/>
</dbReference>
<feature type="domain" description="Ketosynthase family 3 (KS3)" evidence="3">
    <location>
        <begin position="14"/>
        <end position="319"/>
    </location>
</feature>
<dbReference type="Proteomes" id="UP000419138">
    <property type="component" value="Unassembled WGS sequence"/>
</dbReference>
<sequence length="319" mass="33368">MNAAHDPSSASAADGPIAVVGMGCRLPGAADPGAYWTLLREGRDAVTDAPPERWPAGAAAGPRRGGFIEDVDAFDAAFFGIAPHEADAMDPQQRLVLELAWHALENARIVPTSLRSTATGVFIGAIADDYATLRDRLGADAAGSHTLTGTQRGVIANRVSYVLGLGGPSLTVDTGQSSSLVAVQAACESLRRGETTTALAGGVNLNLLPETTEVIDRFGDYGQIGLLAVREDGDTLNVQGWTLSCRALGRGVEERLLQWLADRAEALGCTAVRLTAEHTPRNAPARRLVAALGGGEPDGARLEAVAAPDELRAFRSWRS</sequence>
<keyword evidence="2" id="KW-0511">Multifunctional enzyme</keyword>
<dbReference type="InterPro" id="IPR016181">
    <property type="entry name" value="Acyl_CoA_acyltransferase"/>
</dbReference>
<dbReference type="PANTHER" id="PTHR43775">
    <property type="entry name" value="FATTY ACID SYNTHASE"/>
    <property type="match status" value="1"/>
</dbReference>
<gene>
    <name evidence="4" type="ORF">FF041_16410</name>
</gene>
<evidence type="ECO:0000259" key="3">
    <source>
        <dbReference type="PROSITE" id="PS52004"/>
    </source>
</evidence>
<dbReference type="Gene3D" id="3.40.47.10">
    <property type="match status" value="1"/>
</dbReference>
<proteinExistence type="predicted"/>
<evidence type="ECO:0000256" key="2">
    <source>
        <dbReference type="ARBA" id="ARBA00023268"/>
    </source>
</evidence>
<dbReference type="GO" id="GO:0004312">
    <property type="term" value="F:fatty acid synthase activity"/>
    <property type="evidence" value="ECO:0007669"/>
    <property type="project" value="TreeGrafter"/>
</dbReference>
<dbReference type="AlphaFoldDB" id="A0A646KL18"/>
<protein>
    <recommendedName>
        <fullName evidence="3">Ketosynthase family 3 (KS3) domain-containing protein</fullName>
    </recommendedName>
</protein>
<dbReference type="RefSeq" id="WP_153523469.1">
    <property type="nucleotide sequence ID" value="NZ_JBEPDZ010000020.1"/>
</dbReference>
<dbReference type="SUPFAM" id="SSF53901">
    <property type="entry name" value="Thiolase-like"/>
    <property type="match status" value="1"/>
</dbReference>
<organism evidence="4 5">
    <name type="scientific">Streptomyces jumonjinensis</name>
    <dbReference type="NCBI Taxonomy" id="1945"/>
    <lineage>
        <taxon>Bacteria</taxon>
        <taxon>Bacillati</taxon>
        <taxon>Actinomycetota</taxon>
        <taxon>Actinomycetes</taxon>
        <taxon>Kitasatosporales</taxon>
        <taxon>Streptomycetaceae</taxon>
        <taxon>Streptomyces</taxon>
    </lineage>
</organism>
<dbReference type="InterPro" id="IPR050091">
    <property type="entry name" value="PKS_NRPS_Biosynth_Enz"/>
</dbReference>
<dbReference type="InterPro" id="IPR020841">
    <property type="entry name" value="PKS_Beta-ketoAc_synthase_dom"/>
</dbReference>
<dbReference type="SMART" id="SM00825">
    <property type="entry name" value="PKS_KS"/>
    <property type="match status" value="1"/>
</dbReference>
<dbReference type="OrthoDB" id="4321811at2"/>
<dbReference type="Pfam" id="PF00109">
    <property type="entry name" value="ketoacyl-synt"/>
    <property type="match status" value="1"/>
</dbReference>
<name>A0A646KL18_STRJU</name>